<organism evidence="1 2">
    <name type="scientific">Cutibacterium granulosum TM11</name>
    <dbReference type="NCBI Taxonomy" id="1292373"/>
    <lineage>
        <taxon>Bacteria</taxon>
        <taxon>Bacillati</taxon>
        <taxon>Actinomycetota</taxon>
        <taxon>Actinomycetes</taxon>
        <taxon>Propionibacteriales</taxon>
        <taxon>Propionibacteriaceae</taxon>
        <taxon>Cutibacterium</taxon>
    </lineage>
</organism>
<reference evidence="1 2" key="1">
    <citation type="journal article" date="2013" name="BMC Genomics">
        <title>Comparative genomics reveals distinct host-interacting traits of three major human-associated propionibacteria.</title>
        <authorList>
            <person name="Mak T.N."/>
            <person name="Schmid M."/>
            <person name="Brzuszkiewicz E."/>
            <person name="Zeng G."/>
            <person name="Meyer R."/>
            <person name="Sfanos K.S."/>
            <person name="Brinkmann V."/>
            <person name="Meyer T.F."/>
            <person name="Bruggemann H."/>
        </authorList>
    </citation>
    <scope>NUCLEOTIDE SEQUENCE [LARGE SCALE GENOMIC DNA]</scope>
    <source>
        <strain evidence="1 2">TM11</strain>
    </source>
</reference>
<proteinExistence type="predicted"/>
<sequence>MSTTTVDANAAITQPGGNTELTGKKPRGGAGKVFSAIGIALIIIYCLAPFYWMLVSSLRPDREIFENTWWPRHASLENYRAVFAPGNNFLRALGNSAIVSISVTIVALLIATFASYALARLEFRGKGAFLVLVIATSMFPLVAIIVPLLKNFSAWHWINTYQAMIIPDLSFSLPLAVWNLTTFFTQMPDELEQSAMVDGCTPPQAFRKIILPLATPGIFTTAIIVFIGAWNEFLVAVTMINDPKMQPATVMLSKFTGSSQFNTPFGTQMAAGVIMTIPLVIMVLIFQRRIVEGLSAGGLKS</sequence>
<evidence type="ECO:0000313" key="2">
    <source>
        <dbReference type="Proteomes" id="UP000053711"/>
    </source>
</evidence>
<gene>
    <name evidence="1" type="ORF">H640_04528</name>
</gene>
<accession>A0ACB4UP79</accession>
<name>A0ACB4UP79_9ACTN</name>
<keyword evidence="2" id="KW-1185">Reference proteome</keyword>
<dbReference type="Proteomes" id="UP000053711">
    <property type="component" value="Unassembled WGS sequence"/>
</dbReference>
<protein>
    <submittedName>
        <fullName evidence="1">ABC transporter permease YurM</fullName>
    </submittedName>
</protein>
<dbReference type="EMBL" id="AOST01000041">
    <property type="protein sequence ID" value="ERF66753.1"/>
    <property type="molecule type" value="Genomic_DNA"/>
</dbReference>
<evidence type="ECO:0000313" key="1">
    <source>
        <dbReference type="EMBL" id="ERF66753.1"/>
    </source>
</evidence>
<comment type="caution">
    <text evidence="1">The sequence shown here is derived from an EMBL/GenBank/DDBJ whole genome shotgun (WGS) entry which is preliminary data.</text>
</comment>